<protein>
    <submittedName>
        <fullName evidence="1">Uncharacterized protein</fullName>
    </submittedName>
</protein>
<gene>
    <name evidence="1" type="ORF">OXX778_LOCUS2291</name>
</gene>
<keyword evidence="2" id="KW-1185">Reference proteome</keyword>
<dbReference type="EMBL" id="CAJNOC010000175">
    <property type="protein sequence ID" value="CAF0722905.1"/>
    <property type="molecule type" value="Genomic_DNA"/>
</dbReference>
<evidence type="ECO:0000313" key="1">
    <source>
        <dbReference type="EMBL" id="CAF0722905.1"/>
    </source>
</evidence>
<dbReference type="Gene3D" id="6.10.140.1610">
    <property type="match status" value="1"/>
</dbReference>
<comment type="caution">
    <text evidence="1">The sequence shown here is derived from an EMBL/GenBank/DDBJ whole genome shotgun (WGS) entry which is preliminary data.</text>
</comment>
<proteinExistence type="predicted"/>
<organism evidence="1 2">
    <name type="scientific">Brachionus calyciflorus</name>
    <dbReference type="NCBI Taxonomy" id="104777"/>
    <lineage>
        <taxon>Eukaryota</taxon>
        <taxon>Metazoa</taxon>
        <taxon>Spiralia</taxon>
        <taxon>Gnathifera</taxon>
        <taxon>Rotifera</taxon>
        <taxon>Eurotatoria</taxon>
        <taxon>Monogononta</taxon>
        <taxon>Pseudotrocha</taxon>
        <taxon>Ploima</taxon>
        <taxon>Brachionidae</taxon>
        <taxon>Brachionus</taxon>
    </lineage>
</organism>
<reference evidence="1" key="1">
    <citation type="submission" date="2021-02" db="EMBL/GenBank/DDBJ databases">
        <authorList>
            <person name="Nowell W R."/>
        </authorList>
    </citation>
    <scope>NUCLEOTIDE SEQUENCE</scope>
    <source>
        <strain evidence="1">Ploen Becks lab</strain>
    </source>
</reference>
<sequence>MNSHKRQSSTGSFILDQSAFQTSFSNLENFMILTKLMQDEIMVPCKLKDKAFDKIGVSTTTTSLATTSTSNSTQDEDAQSKSDVLDHYKFLLLIRNQFLQTNPFKNDDESLKNKHFKTIFDNLKYHYTELMATVDTLSNEAKAITDIYKENV</sequence>
<dbReference type="InterPro" id="IPR053719">
    <property type="entry name" value="Lipogen_MT_Stabilize_sf"/>
</dbReference>
<evidence type="ECO:0000313" key="2">
    <source>
        <dbReference type="Proteomes" id="UP000663879"/>
    </source>
</evidence>
<dbReference type="Proteomes" id="UP000663879">
    <property type="component" value="Unassembled WGS sequence"/>
</dbReference>
<name>A0A813MLS3_9BILA</name>
<dbReference type="AlphaFoldDB" id="A0A813MLS3"/>
<dbReference type="OrthoDB" id="5951908at2759"/>
<accession>A0A813MLS3</accession>